<protein>
    <submittedName>
        <fullName evidence="2">Uncharacterized protein</fullName>
    </submittedName>
</protein>
<proteinExistence type="predicted"/>
<reference evidence="2" key="1">
    <citation type="submission" date="2017-12" db="EMBL/GenBank/DDBJ databases">
        <title>Sequencing the genomes of 1000 Actinobacteria strains.</title>
        <authorList>
            <person name="Klenk H.-P."/>
        </authorList>
    </citation>
    <scope>NUCLEOTIDE SEQUENCE [LARGE SCALE GENOMIC DNA]</scope>
    <source>
        <strain evidence="2">DSM 44228</strain>
    </source>
</reference>
<dbReference type="Proteomes" id="UP000233786">
    <property type="component" value="Unassembled WGS sequence"/>
</dbReference>
<comment type="caution">
    <text evidence="2">The sequence shown here is derived from an EMBL/GenBank/DDBJ whole genome shotgun (WGS) entry which is preliminary data.</text>
</comment>
<accession>A0A2N3Y0V6</accession>
<evidence type="ECO:0000313" key="3">
    <source>
        <dbReference type="Proteomes" id="UP000233786"/>
    </source>
</evidence>
<sequence>MRAVTLYGGADVPGVLIMEFSITLHGPLYLCRKYDCVPAIGHRRTGRPPQPVGQPCPRRNLIHGLGEGPSAVPGLVNLSSDLQFGRHPPPTCTAEEIALDLAIQDAERIHHDEDELVTDLEAELPASRSDYNCDALQDVLFQDKDDEGLLTTAFCSTSRMPNAPAAVAPPILEPVWLLDNAERDEPRSVRAFSGGFGQGAGGVFFVEAEHPGDDGCGAGRTSWRRAEIAFHRALAPLITGARTATPGRRNDVQQPGVSDQDGNGIGSMLWSFAVRSMP</sequence>
<evidence type="ECO:0000313" key="2">
    <source>
        <dbReference type="EMBL" id="PKW16491.1"/>
    </source>
</evidence>
<keyword evidence="3" id="KW-1185">Reference proteome</keyword>
<feature type="region of interest" description="Disordered" evidence="1">
    <location>
        <begin position="242"/>
        <end position="261"/>
    </location>
</feature>
<dbReference type="AlphaFoldDB" id="A0A2N3Y0V6"/>
<organism evidence="2 3">
    <name type="scientific">Saccharopolyspora spinosa</name>
    <dbReference type="NCBI Taxonomy" id="60894"/>
    <lineage>
        <taxon>Bacteria</taxon>
        <taxon>Bacillati</taxon>
        <taxon>Actinomycetota</taxon>
        <taxon>Actinomycetes</taxon>
        <taxon>Pseudonocardiales</taxon>
        <taxon>Pseudonocardiaceae</taxon>
        <taxon>Saccharopolyspora</taxon>
    </lineage>
</organism>
<name>A0A2N3Y0V6_SACSN</name>
<dbReference type="EMBL" id="PJNB01000001">
    <property type="protein sequence ID" value="PKW16491.1"/>
    <property type="molecule type" value="Genomic_DNA"/>
</dbReference>
<evidence type="ECO:0000256" key="1">
    <source>
        <dbReference type="SAM" id="MobiDB-lite"/>
    </source>
</evidence>
<feature type="compositionally biased region" description="Polar residues" evidence="1">
    <location>
        <begin position="252"/>
        <end position="261"/>
    </location>
</feature>
<gene>
    <name evidence="2" type="ORF">A8926_4325</name>
</gene>